<name>A0A212K6S8_9BACT</name>
<dbReference type="Pfam" id="PF13181">
    <property type="entry name" value="TPR_8"/>
    <property type="match status" value="1"/>
</dbReference>
<feature type="signal peptide" evidence="4">
    <location>
        <begin position="1"/>
        <end position="19"/>
    </location>
</feature>
<feature type="repeat" description="TPR" evidence="3">
    <location>
        <begin position="495"/>
        <end position="528"/>
    </location>
</feature>
<feature type="repeat" description="TPR" evidence="3">
    <location>
        <begin position="193"/>
        <end position="226"/>
    </location>
</feature>
<dbReference type="InterPro" id="IPR019734">
    <property type="entry name" value="TPR_rpt"/>
</dbReference>
<dbReference type="AlphaFoldDB" id="A0A212K6S8"/>
<dbReference type="GO" id="GO:0046813">
    <property type="term" value="P:receptor-mediated virion attachment to host cell"/>
    <property type="evidence" value="ECO:0007669"/>
    <property type="project" value="TreeGrafter"/>
</dbReference>
<dbReference type="SMART" id="SM00028">
    <property type="entry name" value="TPR"/>
    <property type="match status" value="13"/>
</dbReference>
<keyword evidence="2 3" id="KW-0802">TPR repeat</keyword>
<feature type="repeat" description="TPR" evidence="3">
    <location>
        <begin position="91"/>
        <end position="124"/>
    </location>
</feature>
<proteinExistence type="predicted"/>
<dbReference type="GO" id="GO:0009279">
    <property type="term" value="C:cell outer membrane"/>
    <property type="evidence" value="ECO:0007669"/>
    <property type="project" value="TreeGrafter"/>
</dbReference>
<protein>
    <submittedName>
        <fullName evidence="5">Uncharacterized protein</fullName>
    </submittedName>
</protein>
<dbReference type="PANTHER" id="PTHR44858">
    <property type="entry name" value="TETRATRICOPEPTIDE REPEAT PROTEIN 6"/>
    <property type="match status" value="1"/>
</dbReference>
<sequence>MKKFLFSIFLLFSSLSGFAQINTDRVILIGRNSLYYEDYVLAIQYFNQVIKAKPYLAEPYFYRAIAKYYLDDFKGTEDDCTLALERNPFISKAYQLRADARQNQNNYDGALEDYKVSLDNYPNDKFTLVNMGIVNIQKKDYDQAEKYLNELLRIYPTYTQGYLTRGAMYQEKGDTIQAFENYNEAIKQDKYMAQSYSMRGLLHYYKKDYDKALADLDEAIKIEPLQSGNYINRGLIRYSKNDLRGAMADYDKVIELDANNIIARFNRGLLRAQVGDDNRAIADFDVVLKFEPNNYIAYFNRSLIKSNIGDYNGAIADLNVVLAQYPEFYHGFYSRGEIKRRQNDLKGAERDFNYARNEEARKNKEMAAKGITEEEAKTRETSDKDIDKFNLLVVADKKDEEKSKYESNSRGRIQNKQVRLELEPRFVITYYEKPNDIRRFVYYSQLVDGLNRKSTLPKKLRITNSEAALNEPQIADHFWSINELSKRIEESPANAELYYARALDYMLVQDFGNSIENFNKAIALDPRFTLAYFDLAVVYTKQLELKENVPEYDKKSEQPDALSSLTGANAKKDATLTGAGASMLDPGKMEYDLIVKNYSKVIELNPEFVYAYYNRAEIRYKQNDFRAAILDYNEAIRRDPQFAEAYYNRGLARFQIKDKDRALDDMRKAGELGVIEAYSIIKRMTE</sequence>
<evidence type="ECO:0000256" key="4">
    <source>
        <dbReference type="SAM" id="SignalP"/>
    </source>
</evidence>
<dbReference type="SUPFAM" id="SSF48452">
    <property type="entry name" value="TPR-like"/>
    <property type="match status" value="1"/>
</dbReference>
<gene>
    <name evidence="5" type="ORF">KL86DYS2_13125</name>
</gene>
<evidence type="ECO:0000313" key="5">
    <source>
        <dbReference type="EMBL" id="SBW07215.1"/>
    </source>
</evidence>
<dbReference type="EMBL" id="FLUL01000001">
    <property type="protein sequence ID" value="SBW07215.1"/>
    <property type="molecule type" value="Genomic_DNA"/>
</dbReference>
<dbReference type="RefSeq" id="WP_296951574.1">
    <property type="nucleotide sequence ID" value="NZ_LT599021.1"/>
</dbReference>
<dbReference type="SUPFAM" id="SSF81901">
    <property type="entry name" value="HCP-like"/>
    <property type="match status" value="1"/>
</dbReference>
<feature type="repeat" description="TPR" evidence="3">
    <location>
        <begin position="159"/>
        <end position="192"/>
    </location>
</feature>
<evidence type="ECO:0000256" key="1">
    <source>
        <dbReference type="ARBA" id="ARBA00022737"/>
    </source>
</evidence>
<feature type="repeat" description="TPR" evidence="3">
    <location>
        <begin position="261"/>
        <end position="294"/>
    </location>
</feature>
<dbReference type="PANTHER" id="PTHR44858:SF1">
    <property type="entry name" value="UDP-N-ACETYLGLUCOSAMINE--PEPTIDE N-ACETYLGLUCOSAMINYLTRANSFERASE SPINDLY-RELATED"/>
    <property type="match status" value="1"/>
</dbReference>
<dbReference type="InterPro" id="IPR013105">
    <property type="entry name" value="TPR_2"/>
</dbReference>
<dbReference type="InterPro" id="IPR050498">
    <property type="entry name" value="Ycf3"/>
</dbReference>
<dbReference type="PROSITE" id="PS50005">
    <property type="entry name" value="TPR"/>
    <property type="match status" value="8"/>
</dbReference>
<feature type="repeat" description="TPR" evidence="3">
    <location>
        <begin position="227"/>
        <end position="260"/>
    </location>
</feature>
<evidence type="ECO:0000256" key="3">
    <source>
        <dbReference type="PROSITE-ProRule" id="PRU00339"/>
    </source>
</evidence>
<organism evidence="5">
    <name type="scientific">uncultured Dysgonomonas sp</name>
    <dbReference type="NCBI Taxonomy" id="206096"/>
    <lineage>
        <taxon>Bacteria</taxon>
        <taxon>Pseudomonadati</taxon>
        <taxon>Bacteroidota</taxon>
        <taxon>Bacteroidia</taxon>
        <taxon>Bacteroidales</taxon>
        <taxon>Dysgonomonadaceae</taxon>
        <taxon>Dysgonomonas</taxon>
        <taxon>environmental samples</taxon>
    </lineage>
</organism>
<keyword evidence="1" id="KW-0677">Repeat</keyword>
<feature type="repeat" description="TPR" evidence="3">
    <location>
        <begin position="609"/>
        <end position="642"/>
    </location>
</feature>
<dbReference type="InterPro" id="IPR011990">
    <property type="entry name" value="TPR-like_helical_dom_sf"/>
</dbReference>
<feature type="repeat" description="TPR" evidence="3">
    <location>
        <begin position="125"/>
        <end position="158"/>
    </location>
</feature>
<dbReference type="Gene3D" id="1.25.40.10">
    <property type="entry name" value="Tetratricopeptide repeat domain"/>
    <property type="match status" value="6"/>
</dbReference>
<evidence type="ECO:0000256" key="2">
    <source>
        <dbReference type="ARBA" id="ARBA00022803"/>
    </source>
</evidence>
<dbReference type="Pfam" id="PF13432">
    <property type="entry name" value="TPR_16"/>
    <property type="match status" value="1"/>
</dbReference>
<dbReference type="Pfam" id="PF07719">
    <property type="entry name" value="TPR_2"/>
    <property type="match status" value="1"/>
</dbReference>
<dbReference type="Pfam" id="PF13414">
    <property type="entry name" value="TPR_11"/>
    <property type="match status" value="2"/>
</dbReference>
<keyword evidence="4" id="KW-0732">Signal</keyword>
<reference evidence="5" key="1">
    <citation type="submission" date="2016-04" db="EMBL/GenBank/DDBJ databases">
        <authorList>
            <person name="Evans L.H."/>
            <person name="Alamgir A."/>
            <person name="Owens N."/>
            <person name="Weber N.D."/>
            <person name="Virtaneva K."/>
            <person name="Barbian K."/>
            <person name="Babar A."/>
            <person name="Rosenke K."/>
        </authorList>
    </citation>
    <scope>NUCLEOTIDE SEQUENCE</scope>
    <source>
        <strain evidence="5">86-2</strain>
    </source>
</reference>
<accession>A0A212K6S8</accession>
<feature type="chain" id="PRO_5012013158" evidence="4">
    <location>
        <begin position="20"/>
        <end position="686"/>
    </location>
</feature>